<accession>A0A1E5UJB3</accession>
<evidence type="ECO:0000256" key="3">
    <source>
        <dbReference type="ARBA" id="ARBA00022679"/>
    </source>
</evidence>
<feature type="domain" description="Trichome birefringence-like N-terminal" evidence="11">
    <location>
        <begin position="493"/>
        <end position="545"/>
    </location>
</feature>
<keyword evidence="3" id="KW-0808">Transferase</keyword>
<evidence type="ECO:0000256" key="4">
    <source>
        <dbReference type="ARBA" id="ARBA00022692"/>
    </source>
</evidence>
<keyword evidence="8" id="KW-0472">Membrane</keyword>
<dbReference type="OrthoDB" id="630188at2759"/>
<evidence type="ECO:0000256" key="6">
    <source>
        <dbReference type="ARBA" id="ARBA00022989"/>
    </source>
</evidence>
<dbReference type="InterPro" id="IPR025846">
    <property type="entry name" value="TBL_N"/>
</dbReference>
<dbReference type="InterPro" id="IPR029962">
    <property type="entry name" value="TBL"/>
</dbReference>
<keyword evidence="5" id="KW-0735">Signal-anchor</keyword>
<evidence type="ECO:0000256" key="7">
    <source>
        <dbReference type="ARBA" id="ARBA00023034"/>
    </source>
</evidence>
<organism evidence="12 13">
    <name type="scientific">Dichanthelium oligosanthes</name>
    <dbReference type="NCBI Taxonomy" id="888268"/>
    <lineage>
        <taxon>Eukaryota</taxon>
        <taxon>Viridiplantae</taxon>
        <taxon>Streptophyta</taxon>
        <taxon>Embryophyta</taxon>
        <taxon>Tracheophyta</taxon>
        <taxon>Spermatophyta</taxon>
        <taxon>Magnoliopsida</taxon>
        <taxon>Liliopsida</taxon>
        <taxon>Poales</taxon>
        <taxon>Poaceae</taxon>
        <taxon>PACMAD clade</taxon>
        <taxon>Panicoideae</taxon>
        <taxon>Panicodae</taxon>
        <taxon>Paniceae</taxon>
        <taxon>Dichantheliinae</taxon>
        <taxon>Dichanthelium</taxon>
    </lineage>
</organism>
<evidence type="ECO:0000313" key="12">
    <source>
        <dbReference type="EMBL" id="OEL12947.1"/>
    </source>
</evidence>
<dbReference type="GO" id="GO:0000139">
    <property type="term" value="C:Golgi membrane"/>
    <property type="evidence" value="ECO:0007669"/>
    <property type="project" value="UniProtKB-SubCell"/>
</dbReference>
<sequence length="846" mass="94325">MGGAHEQPQHPHKQKAWSSKGGSSGYFVPRPVCAWMACGFVSLALLHLLCCTPPGTQDAVLSLFQYVDDTYNFVSSGCVNPTHLQMSCNYSDGRWVYAPGHARRYNGTECEVKDSHNCIRNGRPDTGYLDWRWQPAGCHLPAFDARAFLSAVRGKHVAFVGDSMVRNQAQSLVCLLAAGSPHRVMYRDAANPRKPNQWRWAFPTHDVTVSFYWAPFVARATGKALNDTLPQNMNHVHLDAPDNRWGADADTMDVVVLGTGHWPLNGAIYYKNGEMIGHHTHDELDPTMGIGYTRPMRMAYRTALDRLSSGGRPRTVVLATLSPGHKYEGDTLATMCPRKEPFKEGETELRDLDKELVGLVYEEAEAARARNGEGSATRVEVLDVTMLAIMRPDGHPGAYMHRDPFAHELITNLEMGASYQPLDPHYQKPLSKDPARFLSKPVCAWLTCGFLSLALLHVLCCSPGDTQRAAFSPLLQYINNTYSFVSSVPGGDESCNYSEGRWVWSPSYARRYNAAECNVKESHDCIRNGRPDTGYLDWRWQPAGCPLPAFDARVFLTSMRGKHVAFIGDSMARNQAQSLVCLLSAAFPNRLMYRDADRHKHNFWRYAFPSHGVKVSFYWNPFIVKATGKSEDESIPDNHVHLDTPGDGWGAEADTIDVAVLSASHWLLNGAIYYNGSEVIGAHNAPAELNYTGVGYAWPLKMAYRTAVERLSSSRPRTVVLATFSPAHFEGRPSDSPTACTKMEPYEEGEKELDWICKELRDIVYEAAEAAKARNAAGGSSTRIEVLDVTKLAAMRPDGHPSVYMQRNPFAHGVPERMYSDCLHFCLPGPVDTFNEVLLQILRKRR</sequence>
<dbReference type="STRING" id="888268.A0A1E5UJB3"/>
<evidence type="ECO:0000313" key="13">
    <source>
        <dbReference type="Proteomes" id="UP000095767"/>
    </source>
</evidence>
<gene>
    <name evidence="12" type="ORF">BAE44_0026034</name>
</gene>
<reference evidence="12 13" key="1">
    <citation type="submission" date="2016-09" db="EMBL/GenBank/DDBJ databases">
        <title>The draft genome of Dichanthelium oligosanthes: A C3 panicoid grass species.</title>
        <authorList>
            <person name="Studer A.J."/>
            <person name="Schnable J.C."/>
            <person name="Brutnell T.P."/>
        </authorList>
    </citation>
    <scope>NUCLEOTIDE SEQUENCE [LARGE SCALE GENOMIC DNA]</scope>
    <source>
        <strain evidence="13">cv. Kellogg 1175</strain>
        <tissue evidence="12">Leaf</tissue>
    </source>
</reference>
<name>A0A1E5UJB3_9POAL</name>
<dbReference type="Proteomes" id="UP000095767">
    <property type="component" value="Unassembled WGS sequence"/>
</dbReference>
<feature type="region of interest" description="Disordered" evidence="9">
    <location>
        <begin position="1"/>
        <end position="21"/>
    </location>
</feature>
<dbReference type="Pfam" id="PF14416">
    <property type="entry name" value="PMR5N"/>
    <property type="match status" value="2"/>
</dbReference>
<keyword evidence="6" id="KW-1133">Transmembrane helix</keyword>
<feature type="domain" description="Trichome birefringence-like N-terminal" evidence="11">
    <location>
        <begin position="87"/>
        <end position="139"/>
    </location>
</feature>
<feature type="domain" description="Trichome birefringence-like C-terminal" evidence="10">
    <location>
        <begin position="547"/>
        <end position="840"/>
    </location>
</feature>
<comment type="similarity">
    <text evidence="2">Belongs to the PC-esterase family. TBL subfamily.</text>
</comment>
<evidence type="ECO:0000256" key="8">
    <source>
        <dbReference type="ARBA" id="ARBA00023136"/>
    </source>
</evidence>
<evidence type="ECO:0000256" key="1">
    <source>
        <dbReference type="ARBA" id="ARBA00004323"/>
    </source>
</evidence>
<keyword evidence="4" id="KW-0812">Transmembrane</keyword>
<keyword evidence="13" id="KW-1185">Reference proteome</keyword>
<protein>
    <submittedName>
        <fullName evidence="12">Protein ALTERED XYLOGLUCAN 4</fullName>
    </submittedName>
</protein>
<comment type="caution">
    <text evidence="12">The sequence shown here is derived from an EMBL/GenBank/DDBJ whole genome shotgun (WGS) entry which is preliminary data.</text>
</comment>
<keyword evidence="7" id="KW-0333">Golgi apparatus</keyword>
<evidence type="ECO:0000256" key="9">
    <source>
        <dbReference type="SAM" id="MobiDB-lite"/>
    </source>
</evidence>
<feature type="domain" description="Trichome birefringence-like C-terminal" evidence="10">
    <location>
        <begin position="140"/>
        <end position="406"/>
    </location>
</feature>
<evidence type="ECO:0000256" key="2">
    <source>
        <dbReference type="ARBA" id="ARBA00007727"/>
    </source>
</evidence>
<proteinExistence type="inferred from homology"/>
<evidence type="ECO:0000256" key="5">
    <source>
        <dbReference type="ARBA" id="ARBA00022968"/>
    </source>
</evidence>
<evidence type="ECO:0000259" key="10">
    <source>
        <dbReference type="Pfam" id="PF13839"/>
    </source>
</evidence>
<dbReference type="PANTHER" id="PTHR32285">
    <property type="entry name" value="PROTEIN TRICHOME BIREFRINGENCE-LIKE 9-RELATED"/>
    <property type="match status" value="1"/>
</dbReference>
<dbReference type="AlphaFoldDB" id="A0A1E5UJB3"/>
<dbReference type="GO" id="GO:1990538">
    <property type="term" value="F:xylan O-acetyltransferase activity"/>
    <property type="evidence" value="ECO:0007669"/>
    <property type="project" value="UniProtKB-ARBA"/>
</dbReference>
<dbReference type="PANTHER" id="PTHR32285:SF144">
    <property type="entry name" value="OS07G0255900 PROTEIN"/>
    <property type="match status" value="1"/>
</dbReference>
<evidence type="ECO:0000259" key="11">
    <source>
        <dbReference type="Pfam" id="PF14416"/>
    </source>
</evidence>
<comment type="subcellular location">
    <subcellularLocation>
        <location evidence="1">Golgi apparatus membrane</location>
        <topology evidence="1">Single-pass type II membrane protein</topology>
    </subcellularLocation>
</comment>
<dbReference type="Pfam" id="PF13839">
    <property type="entry name" value="PC-Esterase"/>
    <property type="match status" value="2"/>
</dbReference>
<dbReference type="EMBL" id="LWDX02075258">
    <property type="protein sequence ID" value="OEL12947.1"/>
    <property type="molecule type" value="Genomic_DNA"/>
</dbReference>
<dbReference type="InterPro" id="IPR026057">
    <property type="entry name" value="TBL_C"/>
</dbReference>